<keyword evidence="14" id="KW-1185">Reference proteome</keyword>
<sequence>MSLLRLLTPCLLLVSATHTVPPDCHLHAPKAAGFTSLVYQWMQGMTFAIEEINNNPDLLPNITLGFWIYDSCRALQRVLEGTMWMLTGQEETIANYRCKETPPLVGVVGDSGSTRSMLMAQLLGLYRIPQISYFSTNPLLSDRNQFPSFFRTIPSDDFQSHGLAQMVMHFRWTWVGLLAEDSDYGQQGIQIIKQELLTAGACVAFSENIILSRTDRNAFHITQVIKGSTATAIVVFCSDTDMIIIADEMVRQNVTGKVLIASESWSTSALLSVKKYSDILTGTIGFAIHSGAMPGFDLHLRSAHPSKYADDVFIRAFWEDSFGCAWADHQNHLVSRVNIMKLCTGHENLSNLPTFYNATYQGIAYSTYMAVYAIATALHDLVSCEKRGSPFIQRNCADLVDLEPWQVLHYVKNVVVKTKAGDTLNFDMSGNPHAQFLSLYAVLAAFLVFDKLPGLENLSVVSSVSPSQNLATNFAQDNSKSKASGKFGFLDYQWLQGFTFAIKEINDDPSLMPNITLGFWIYDSCRALQRVLQGTLWMLTGQEETIANYRCQEDPPMVGVVGDSGSTNSILMARVLGLYRIPLISYFSTNPLLSDRNQFPSFFRTIPSDDVQSHGLARLVMYFGWTWVGLLAEDTDYGQQGIQIVKQELLRAGACVAFSENIILSKSDRNAFHITQVIKGSSANAIVVFCLDVDFAPILDEMVRQNVTGKVLIASEAWSTSTLLSVKKYSGILAGTLGFAIHSGEMPGFEEYLSSVNPSKYPEDIFTREFWKEAFGCAWPDQQTHLKLTIKPCTGTEKINSLPNYYDATNLRITFNTYMAVYAFANALQNLISCEQGKGPFIDGTCADLVDFKPWQVRTCTLSKSRKAIRS</sequence>
<dbReference type="SUPFAM" id="SSF53822">
    <property type="entry name" value="Periplasmic binding protein-like I"/>
    <property type="match status" value="2"/>
</dbReference>
<comment type="caution">
    <text evidence="13">The sequence shown here is derived from an EMBL/GenBank/DDBJ whole genome shotgun (WGS) entry which is preliminary data.</text>
</comment>
<keyword evidence="8" id="KW-0675">Receptor</keyword>
<evidence type="ECO:0000256" key="4">
    <source>
        <dbReference type="ARBA" id="ARBA00022729"/>
    </source>
</evidence>
<dbReference type="PRINTS" id="PR00592">
    <property type="entry name" value="CASENSINGR"/>
</dbReference>
<comment type="subcellular location">
    <subcellularLocation>
        <location evidence="1">Cell membrane</location>
        <topology evidence="1">Multi-pass membrane protein</topology>
    </subcellularLocation>
</comment>
<name>A0AAV7KNT9_PLEWA</name>
<feature type="domain" description="Receptor ligand binding region" evidence="12">
    <location>
        <begin position="494"/>
        <end position="856"/>
    </location>
</feature>
<keyword evidence="5" id="KW-1133">Transmembrane helix</keyword>
<dbReference type="InterPro" id="IPR001828">
    <property type="entry name" value="ANF_lig-bd_rcpt"/>
</dbReference>
<keyword evidence="2" id="KW-1003">Cell membrane</keyword>
<dbReference type="FunFam" id="3.40.50.2300:FF:000016">
    <property type="entry name" value="Taste 1 receptor member 2"/>
    <property type="match status" value="2"/>
</dbReference>
<evidence type="ECO:0000256" key="2">
    <source>
        <dbReference type="ARBA" id="ARBA00022475"/>
    </source>
</evidence>
<keyword evidence="7" id="KW-0472">Membrane</keyword>
<keyword evidence="4 11" id="KW-0732">Signal</keyword>
<keyword evidence="10" id="KW-0807">Transducer</keyword>
<dbReference type="PRINTS" id="PR00248">
    <property type="entry name" value="GPCRMGR"/>
</dbReference>
<evidence type="ECO:0000256" key="1">
    <source>
        <dbReference type="ARBA" id="ARBA00004651"/>
    </source>
</evidence>
<dbReference type="InterPro" id="IPR000068">
    <property type="entry name" value="GPCR_3_Ca_sens_rcpt-rel"/>
</dbReference>
<dbReference type="PANTHER" id="PTHR24061">
    <property type="entry name" value="CALCIUM-SENSING RECEPTOR-RELATED"/>
    <property type="match status" value="1"/>
</dbReference>
<gene>
    <name evidence="13" type="ORF">NDU88_000616</name>
</gene>
<dbReference type="GO" id="GO:0004930">
    <property type="term" value="F:G protein-coupled receptor activity"/>
    <property type="evidence" value="ECO:0007669"/>
    <property type="project" value="UniProtKB-KW"/>
</dbReference>
<keyword evidence="3" id="KW-0812">Transmembrane</keyword>
<dbReference type="Proteomes" id="UP001066276">
    <property type="component" value="Chromosome 12"/>
</dbReference>
<evidence type="ECO:0000256" key="10">
    <source>
        <dbReference type="ARBA" id="ARBA00023224"/>
    </source>
</evidence>
<organism evidence="13 14">
    <name type="scientific">Pleurodeles waltl</name>
    <name type="common">Iberian ribbed newt</name>
    <dbReference type="NCBI Taxonomy" id="8319"/>
    <lineage>
        <taxon>Eukaryota</taxon>
        <taxon>Metazoa</taxon>
        <taxon>Chordata</taxon>
        <taxon>Craniata</taxon>
        <taxon>Vertebrata</taxon>
        <taxon>Euteleostomi</taxon>
        <taxon>Amphibia</taxon>
        <taxon>Batrachia</taxon>
        <taxon>Caudata</taxon>
        <taxon>Salamandroidea</taxon>
        <taxon>Salamandridae</taxon>
        <taxon>Pleurodelinae</taxon>
        <taxon>Pleurodeles</taxon>
    </lineage>
</organism>
<dbReference type="GO" id="GO:0005886">
    <property type="term" value="C:plasma membrane"/>
    <property type="evidence" value="ECO:0007669"/>
    <property type="project" value="UniProtKB-SubCell"/>
</dbReference>
<feature type="domain" description="Receptor ligand binding region" evidence="12">
    <location>
        <begin position="41"/>
        <end position="433"/>
    </location>
</feature>
<feature type="signal peptide" evidence="11">
    <location>
        <begin position="1"/>
        <end position="19"/>
    </location>
</feature>
<dbReference type="InterPro" id="IPR000337">
    <property type="entry name" value="GPCR_3"/>
</dbReference>
<keyword evidence="6" id="KW-0297">G-protein coupled receptor</keyword>
<dbReference type="Gene3D" id="3.40.50.2300">
    <property type="match status" value="4"/>
</dbReference>
<evidence type="ECO:0000256" key="8">
    <source>
        <dbReference type="ARBA" id="ARBA00023170"/>
    </source>
</evidence>
<evidence type="ECO:0000313" key="13">
    <source>
        <dbReference type="EMBL" id="KAJ1080408.1"/>
    </source>
</evidence>
<accession>A0AAV7KNT9</accession>
<evidence type="ECO:0000256" key="11">
    <source>
        <dbReference type="SAM" id="SignalP"/>
    </source>
</evidence>
<proteinExistence type="predicted"/>
<keyword evidence="9" id="KW-0325">Glycoprotein</keyword>
<dbReference type="PANTHER" id="PTHR24061:SF599">
    <property type="entry name" value="G-PROTEIN COUPLED RECEPTORS FAMILY 3 PROFILE DOMAIN-CONTAINING PROTEIN"/>
    <property type="match status" value="1"/>
</dbReference>
<reference evidence="13" key="1">
    <citation type="journal article" date="2022" name="bioRxiv">
        <title>Sequencing and chromosome-scale assembly of the giantPleurodeles waltlgenome.</title>
        <authorList>
            <person name="Brown T."/>
            <person name="Elewa A."/>
            <person name="Iarovenko S."/>
            <person name="Subramanian E."/>
            <person name="Araus A.J."/>
            <person name="Petzold A."/>
            <person name="Susuki M."/>
            <person name="Suzuki K.-i.T."/>
            <person name="Hayashi T."/>
            <person name="Toyoda A."/>
            <person name="Oliveira C."/>
            <person name="Osipova E."/>
            <person name="Leigh N.D."/>
            <person name="Simon A."/>
            <person name="Yun M.H."/>
        </authorList>
    </citation>
    <scope>NUCLEOTIDE SEQUENCE</scope>
    <source>
        <strain evidence="13">20211129_DDA</strain>
        <tissue evidence="13">Liver</tissue>
    </source>
</reference>
<feature type="chain" id="PRO_5043865895" description="Receptor ligand binding region domain-containing protein" evidence="11">
    <location>
        <begin position="20"/>
        <end position="871"/>
    </location>
</feature>
<evidence type="ECO:0000256" key="6">
    <source>
        <dbReference type="ARBA" id="ARBA00023040"/>
    </source>
</evidence>
<evidence type="ECO:0000313" key="14">
    <source>
        <dbReference type="Proteomes" id="UP001066276"/>
    </source>
</evidence>
<evidence type="ECO:0000259" key="12">
    <source>
        <dbReference type="Pfam" id="PF01094"/>
    </source>
</evidence>
<evidence type="ECO:0000256" key="5">
    <source>
        <dbReference type="ARBA" id="ARBA00022989"/>
    </source>
</evidence>
<dbReference type="AlphaFoldDB" id="A0AAV7KNT9"/>
<dbReference type="Pfam" id="PF01094">
    <property type="entry name" value="ANF_receptor"/>
    <property type="match status" value="2"/>
</dbReference>
<dbReference type="InterPro" id="IPR028082">
    <property type="entry name" value="Peripla_BP_I"/>
</dbReference>
<dbReference type="EMBL" id="JANPWB010000016">
    <property type="protein sequence ID" value="KAJ1080408.1"/>
    <property type="molecule type" value="Genomic_DNA"/>
</dbReference>
<evidence type="ECO:0000256" key="7">
    <source>
        <dbReference type="ARBA" id="ARBA00023136"/>
    </source>
</evidence>
<evidence type="ECO:0000256" key="3">
    <source>
        <dbReference type="ARBA" id="ARBA00022692"/>
    </source>
</evidence>
<protein>
    <recommendedName>
        <fullName evidence="12">Receptor ligand binding region domain-containing protein</fullName>
    </recommendedName>
</protein>
<evidence type="ECO:0000256" key="9">
    <source>
        <dbReference type="ARBA" id="ARBA00023180"/>
    </source>
</evidence>